<reference evidence="1" key="1">
    <citation type="submission" date="2021-04" db="EMBL/GenBank/DDBJ databases">
        <title>Devosia litorisediminis sp. nov., isolated from a sand dune.</title>
        <authorList>
            <person name="Park S."/>
            <person name="Yoon J.-H."/>
        </authorList>
    </citation>
    <scope>NUCLEOTIDE SEQUENCE</scope>
    <source>
        <strain evidence="1">BSSL-BM10</strain>
    </source>
</reference>
<organism evidence="1 2">
    <name type="scientific">Devosia litorisediminis</name>
    <dbReference type="NCBI Taxonomy" id="2829817"/>
    <lineage>
        <taxon>Bacteria</taxon>
        <taxon>Pseudomonadati</taxon>
        <taxon>Pseudomonadota</taxon>
        <taxon>Alphaproteobacteria</taxon>
        <taxon>Hyphomicrobiales</taxon>
        <taxon>Devosiaceae</taxon>
        <taxon>Devosia</taxon>
    </lineage>
</organism>
<dbReference type="EMBL" id="JAGXTP010000002">
    <property type="protein sequence ID" value="MBS3850010.1"/>
    <property type="molecule type" value="Genomic_DNA"/>
</dbReference>
<name>A0A942E8G4_9HYPH</name>
<sequence>MTLVANRITGSNDAVDLVITEAAAGRGVGQGSVDAIWLNGENFFTLKQQDLLLGSFDQAIPNAVNFEFDAADPRAALNLGDFSC</sequence>
<evidence type="ECO:0000313" key="1">
    <source>
        <dbReference type="EMBL" id="MBS3850010.1"/>
    </source>
</evidence>
<dbReference type="RefSeq" id="WP_212659623.1">
    <property type="nucleotide sequence ID" value="NZ_JAGXTP010000002.1"/>
</dbReference>
<evidence type="ECO:0000313" key="2">
    <source>
        <dbReference type="Proteomes" id="UP000678281"/>
    </source>
</evidence>
<dbReference type="Proteomes" id="UP000678281">
    <property type="component" value="Unassembled WGS sequence"/>
</dbReference>
<proteinExistence type="predicted"/>
<keyword evidence="2" id="KW-1185">Reference proteome</keyword>
<gene>
    <name evidence="1" type="ORF">KD146_15010</name>
</gene>
<dbReference type="AlphaFoldDB" id="A0A942E8G4"/>
<protein>
    <submittedName>
        <fullName evidence="1">Uncharacterized protein</fullName>
    </submittedName>
</protein>
<comment type="caution">
    <text evidence="1">The sequence shown here is derived from an EMBL/GenBank/DDBJ whole genome shotgun (WGS) entry which is preliminary data.</text>
</comment>
<accession>A0A942E8G4</accession>